<dbReference type="PRINTS" id="PR00502">
    <property type="entry name" value="NUDIXFAMILY"/>
</dbReference>
<dbReference type="InterPro" id="IPR020476">
    <property type="entry name" value="Nudix_hydrolase"/>
</dbReference>
<protein>
    <submittedName>
        <fullName evidence="4">ADP-ribose pyrophosphatase</fullName>
        <ecNumber evidence="4">3.6.1.13</ecNumber>
    </submittedName>
</protein>
<keyword evidence="2 4" id="KW-0378">Hydrolase</keyword>
<dbReference type="RefSeq" id="WP_179788415.1">
    <property type="nucleotide sequence ID" value="NZ_BAAARR010000016.1"/>
</dbReference>
<dbReference type="Proteomes" id="UP000579605">
    <property type="component" value="Unassembled WGS sequence"/>
</dbReference>
<dbReference type="AlphaFoldDB" id="A0A852ZF53"/>
<dbReference type="GO" id="GO:0047631">
    <property type="term" value="F:ADP-ribose diphosphatase activity"/>
    <property type="evidence" value="ECO:0007669"/>
    <property type="project" value="UniProtKB-EC"/>
</dbReference>
<evidence type="ECO:0000259" key="3">
    <source>
        <dbReference type="PROSITE" id="PS51462"/>
    </source>
</evidence>
<dbReference type="SUPFAM" id="SSF55811">
    <property type="entry name" value="Nudix"/>
    <property type="match status" value="1"/>
</dbReference>
<dbReference type="Pfam" id="PF00293">
    <property type="entry name" value="NUDIX"/>
    <property type="match status" value="1"/>
</dbReference>
<dbReference type="GO" id="GO:0019693">
    <property type="term" value="P:ribose phosphate metabolic process"/>
    <property type="evidence" value="ECO:0007669"/>
    <property type="project" value="TreeGrafter"/>
</dbReference>
<gene>
    <name evidence="4" type="ORF">F4554_003433</name>
</gene>
<dbReference type="EMBL" id="JACBZH010000001">
    <property type="protein sequence ID" value="NYH90795.1"/>
    <property type="molecule type" value="Genomic_DNA"/>
</dbReference>
<evidence type="ECO:0000313" key="4">
    <source>
        <dbReference type="EMBL" id="NYH90795.1"/>
    </source>
</evidence>
<reference evidence="4 5" key="1">
    <citation type="submission" date="2020-07" db="EMBL/GenBank/DDBJ databases">
        <title>Sequencing the genomes of 1000 actinobacteria strains.</title>
        <authorList>
            <person name="Klenk H.-P."/>
        </authorList>
    </citation>
    <scope>NUCLEOTIDE SEQUENCE [LARGE SCALE GENOMIC DNA]</scope>
    <source>
        <strain evidence="4 5">DSM 18448</strain>
    </source>
</reference>
<organism evidence="4 5">
    <name type="scientific">Actinopolymorpha rutila</name>
    <dbReference type="NCBI Taxonomy" id="446787"/>
    <lineage>
        <taxon>Bacteria</taxon>
        <taxon>Bacillati</taxon>
        <taxon>Actinomycetota</taxon>
        <taxon>Actinomycetes</taxon>
        <taxon>Propionibacteriales</taxon>
        <taxon>Actinopolymorphaceae</taxon>
        <taxon>Actinopolymorpha</taxon>
    </lineage>
</organism>
<evidence type="ECO:0000313" key="5">
    <source>
        <dbReference type="Proteomes" id="UP000579605"/>
    </source>
</evidence>
<dbReference type="EC" id="3.6.1.13" evidence="4"/>
<dbReference type="GO" id="GO:0006753">
    <property type="term" value="P:nucleoside phosphate metabolic process"/>
    <property type="evidence" value="ECO:0007669"/>
    <property type="project" value="TreeGrafter"/>
</dbReference>
<feature type="domain" description="Nudix hydrolase" evidence="3">
    <location>
        <begin position="38"/>
        <end position="171"/>
    </location>
</feature>
<evidence type="ECO:0000256" key="2">
    <source>
        <dbReference type="ARBA" id="ARBA00022801"/>
    </source>
</evidence>
<sequence length="177" mass="19459">MDEWVLESQRPVYDGWLKIARRTYVLPDGRRSDWDVLAGGHAVAVVARTTDGRFVTARQYRVGPSRTLLEIPGGHVEPGEDVVEAGVRELLEETGYEPASTTYLGSTWLAANFQVQRHFLVADGCRPVAEPDPGPEEFTEVVLLGEAEFVAHVRGGQLTDQDCGYRALDHLGILGGK</sequence>
<dbReference type="CDD" id="cd03424">
    <property type="entry name" value="NUDIX_ADPRase_Nudt5_UGPPase_Nudt14"/>
    <property type="match status" value="1"/>
</dbReference>
<accession>A0A852ZF53</accession>
<dbReference type="PROSITE" id="PS51462">
    <property type="entry name" value="NUDIX"/>
    <property type="match status" value="1"/>
</dbReference>
<comment type="caution">
    <text evidence="4">The sequence shown here is derived from an EMBL/GenBank/DDBJ whole genome shotgun (WGS) entry which is preliminary data.</text>
</comment>
<dbReference type="InterPro" id="IPR015797">
    <property type="entry name" value="NUDIX_hydrolase-like_dom_sf"/>
</dbReference>
<dbReference type="Gene3D" id="3.90.79.10">
    <property type="entry name" value="Nucleoside Triphosphate Pyrophosphohydrolase"/>
    <property type="match status" value="1"/>
</dbReference>
<dbReference type="PANTHER" id="PTHR11839:SF18">
    <property type="entry name" value="NUDIX HYDROLASE DOMAIN-CONTAINING PROTEIN"/>
    <property type="match status" value="1"/>
</dbReference>
<proteinExistence type="predicted"/>
<evidence type="ECO:0000256" key="1">
    <source>
        <dbReference type="ARBA" id="ARBA00001946"/>
    </source>
</evidence>
<comment type="cofactor">
    <cofactor evidence="1">
        <name>Mg(2+)</name>
        <dbReference type="ChEBI" id="CHEBI:18420"/>
    </cofactor>
</comment>
<dbReference type="InterPro" id="IPR000086">
    <property type="entry name" value="NUDIX_hydrolase_dom"/>
</dbReference>
<keyword evidence="5" id="KW-1185">Reference proteome</keyword>
<name>A0A852ZF53_9ACTN</name>
<dbReference type="PANTHER" id="PTHR11839">
    <property type="entry name" value="UDP/ADP-SUGAR PYROPHOSPHATASE"/>
    <property type="match status" value="1"/>
</dbReference>